<keyword evidence="2 5" id="KW-0547">Nucleotide-binding</keyword>
<dbReference type="EMBL" id="CM017872">
    <property type="protein sequence ID" value="KAG1328183.1"/>
    <property type="molecule type" value="Genomic_DNA"/>
</dbReference>
<protein>
    <submittedName>
        <fullName evidence="8">Serine/threonine-protein kinase-like protein CCR4</fullName>
    </submittedName>
</protein>
<evidence type="ECO:0000313" key="9">
    <source>
        <dbReference type="Proteomes" id="UP000797356"/>
    </source>
</evidence>
<gene>
    <name evidence="8" type="ORF">COCNU_01G021170</name>
</gene>
<evidence type="ECO:0000256" key="2">
    <source>
        <dbReference type="ARBA" id="ARBA00022741"/>
    </source>
</evidence>
<dbReference type="CDD" id="cd14066">
    <property type="entry name" value="STKc_IRAK"/>
    <property type="match status" value="1"/>
</dbReference>
<feature type="domain" description="Protein kinase" evidence="7">
    <location>
        <begin position="345"/>
        <end position="628"/>
    </location>
</feature>
<accession>A0A8K0MW01</accession>
<keyword evidence="9" id="KW-1185">Reference proteome</keyword>
<evidence type="ECO:0000313" key="8">
    <source>
        <dbReference type="EMBL" id="KAG1328183.1"/>
    </source>
</evidence>
<dbReference type="InterPro" id="IPR000719">
    <property type="entry name" value="Prot_kinase_dom"/>
</dbReference>
<dbReference type="GO" id="GO:0004672">
    <property type="term" value="F:protein kinase activity"/>
    <property type="evidence" value="ECO:0007669"/>
    <property type="project" value="InterPro"/>
</dbReference>
<dbReference type="Pfam" id="PF00069">
    <property type="entry name" value="Pkinase"/>
    <property type="match status" value="1"/>
</dbReference>
<name>A0A8K0MW01_COCNU</name>
<dbReference type="SUPFAM" id="SSF50985">
    <property type="entry name" value="RCC1/BLIP-II"/>
    <property type="match status" value="1"/>
</dbReference>
<dbReference type="PROSITE" id="PS00107">
    <property type="entry name" value="PROTEIN_KINASE_ATP"/>
    <property type="match status" value="1"/>
</dbReference>
<keyword evidence="6" id="KW-0812">Transmembrane</keyword>
<sequence>MRWWAFSSDDADPGKRIYRGPSLVALAAGDSRVCGLIGDARKPTCWRWPEVSFPTGLGFTEIAVGRDFVCGLLNCGSIKCFGNDSDIVGTEPPGNFGSVAAGSRHACAITTDGKLTCWGAGAPKVNESTTGILSMALGANRTCLLRADGTVLCWGEEPRLPADIAAEQFISIEAKGDAVCGILAKNFSVVCWGSENFRQNHVVYGRAKPGTCAPSSSCRCGVLPDSGNFCSDGQVICQPCSLQLRSNPPPFPPPTNSTQSRSTSKGRKLVFIVLGSGGLGLGFLAVIGFIICRHCDKRSSRRVHDTLELGSMRPPPRVEPILDGRLGPSVEEFSMEALLQATDDFADSHKIGSGSFGLVYRATLADGRVVAIKRADLASSSSRASHKRRVQERAFLSELAQLSRVNHKNLVRLFGYCQERGERVLVYEFMANGTLHDHLHKLENSPLNSWAARLRVALDAARGIEYLHTYAVPAIIHRDIKSSNILLDGEWTAKVADFGLSLTSPDDETSAAGTVGYMDPEYYRLQRLTAKSDVYSFGVVLLELVTGCKAIHRSEEGSDSPRNVVEMAVPWIEADEVDMVLDRRLAPPTPAEVEAVAYVGYVAAECVRAEGRERPGMSEVVAVLERAVAVCEVAGMDRTEADRSR</sequence>
<reference evidence="8" key="1">
    <citation type="journal article" date="2017" name="Gigascience">
        <title>The genome draft of coconut (Cocos nucifera).</title>
        <authorList>
            <person name="Xiao Y."/>
            <person name="Xu P."/>
            <person name="Fan H."/>
            <person name="Baudouin L."/>
            <person name="Xia W."/>
            <person name="Bocs S."/>
            <person name="Xu J."/>
            <person name="Li Q."/>
            <person name="Guo A."/>
            <person name="Zhou L."/>
            <person name="Li J."/>
            <person name="Wu Y."/>
            <person name="Ma Z."/>
            <person name="Armero A."/>
            <person name="Issali A.E."/>
            <person name="Liu N."/>
            <person name="Peng M."/>
            <person name="Yang Y."/>
        </authorList>
    </citation>
    <scope>NUCLEOTIDE SEQUENCE</scope>
    <source>
        <tissue evidence="8">Spear leaf of Hainan Tall coconut</tissue>
    </source>
</reference>
<keyword evidence="3 8" id="KW-0418">Kinase</keyword>
<dbReference type="GO" id="GO:0005524">
    <property type="term" value="F:ATP binding"/>
    <property type="evidence" value="ECO:0007669"/>
    <property type="project" value="UniProtKB-UniRule"/>
</dbReference>
<dbReference type="PROSITE" id="PS00108">
    <property type="entry name" value="PROTEIN_KINASE_ST"/>
    <property type="match status" value="1"/>
</dbReference>
<dbReference type="InterPro" id="IPR011009">
    <property type="entry name" value="Kinase-like_dom_sf"/>
</dbReference>
<keyword evidence="6" id="KW-1133">Transmembrane helix</keyword>
<dbReference type="InterPro" id="IPR017441">
    <property type="entry name" value="Protein_kinase_ATP_BS"/>
</dbReference>
<organism evidence="8 9">
    <name type="scientific">Cocos nucifera</name>
    <name type="common">Coconut palm</name>
    <dbReference type="NCBI Taxonomy" id="13894"/>
    <lineage>
        <taxon>Eukaryota</taxon>
        <taxon>Viridiplantae</taxon>
        <taxon>Streptophyta</taxon>
        <taxon>Embryophyta</taxon>
        <taxon>Tracheophyta</taxon>
        <taxon>Spermatophyta</taxon>
        <taxon>Magnoliopsida</taxon>
        <taxon>Liliopsida</taxon>
        <taxon>Arecaceae</taxon>
        <taxon>Arecoideae</taxon>
        <taxon>Cocoseae</taxon>
        <taxon>Attaleinae</taxon>
        <taxon>Cocos</taxon>
    </lineage>
</organism>
<evidence type="ECO:0000259" key="7">
    <source>
        <dbReference type="PROSITE" id="PS50011"/>
    </source>
</evidence>
<dbReference type="Pfam" id="PF13540">
    <property type="entry name" value="RCC1_2"/>
    <property type="match status" value="2"/>
</dbReference>
<dbReference type="Gene3D" id="1.10.510.10">
    <property type="entry name" value="Transferase(Phosphotransferase) domain 1"/>
    <property type="match status" value="1"/>
</dbReference>
<feature type="binding site" evidence="5">
    <location>
        <position position="373"/>
    </location>
    <ligand>
        <name>ATP</name>
        <dbReference type="ChEBI" id="CHEBI:30616"/>
    </ligand>
</feature>
<dbReference type="InterPro" id="IPR008271">
    <property type="entry name" value="Ser/Thr_kinase_AS"/>
</dbReference>
<keyword evidence="6" id="KW-0472">Membrane</keyword>
<feature type="transmembrane region" description="Helical" evidence="6">
    <location>
        <begin position="269"/>
        <end position="291"/>
    </location>
</feature>
<dbReference type="Gene3D" id="2.130.10.30">
    <property type="entry name" value="Regulator of chromosome condensation 1/beta-lactamase-inhibitor protein II"/>
    <property type="match status" value="1"/>
</dbReference>
<keyword evidence="1" id="KW-0808">Transferase</keyword>
<dbReference type="FunFam" id="1.10.510.10:FF:000095">
    <property type="entry name" value="protein STRUBBELIG-RECEPTOR FAMILY 8"/>
    <property type="match status" value="1"/>
</dbReference>
<dbReference type="PANTHER" id="PTHR46146">
    <property type="entry name" value="SERINE/THREONINE-PROTEIN KINASE-LIKE PROTEIN CCR4"/>
    <property type="match status" value="1"/>
</dbReference>
<evidence type="ECO:0000256" key="6">
    <source>
        <dbReference type="SAM" id="Phobius"/>
    </source>
</evidence>
<dbReference type="OrthoDB" id="61110at2759"/>
<dbReference type="PANTHER" id="PTHR46146:SF4">
    <property type="entry name" value="SERINE_THREONINE-PROTEIN KINASE-LIKE PROTEIN CCR4"/>
    <property type="match status" value="1"/>
</dbReference>
<dbReference type="Gene3D" id="3.30.200.20">
    <property type="entry name" value="Phosphorylase Kinase, domain 1"/>
    <property type="match status" value="1"/>
</dbReference>
<dbReference type="SUPFAM" id="SSF56112">
    <property type="entry name" value="Protein kinase-like (PK-like)"/>
    <property type="match status" value="1"/>
</dbReference>
<keyword evidence="4 5" id="KW-0067">ATP-binding</keyword>
<dbReference type="AlphaFoldDB" id="A0A8K0MW01"/>
<comment type="caution">
    <text evidence="8">The sequence shown here is derived from an EMBL/GenBank/DDBJ whole genome shotgun (WGS) entry which is preliminary data.</text>
</comment>
<evidence type="ECO:0000256" key="3">
    <source>
        <dbReference type="ARBA" id="ARBA00022777"/>
    </source>
</evidence>
<proteinExistence type="predicted"/>
<dbReference type="Proteomes" id="UP000797356">
    <property type="component" value="Chromosome 1"/>
</dbReference>
<evidence type="ECO:0000256" key="1">
    <source>
        <dbReference type="ARBA" id="ARBA00022679"/>
    </source>
</evidence>
<evidence type="ECO:0000256" key="4">
    <source>
        <dbReference type="ARBA" id="ARBA00022840"/>
    </source>
</evidence>
<dbReference type="InterPro" id="IPR009091">
    <property type="entry name" value="RCC1/BLIP-II"/>
</dbReference>
<dbReference type="SMART" id="SM00220">
    <property type="entry name" value="S_TKc"/>
    <property type="match status" value="1"/>
</dbReference>
<evidence type="ECO:0000256" key="5">
    <source>
        <dbReference type="PROSITE-ProRule" id="PRU10141"/>
    </source>
</evidence>
<reference evidence="8" key="2">
    <citation type="submission" date="2019-07" db="EMBL/GenBank/DDBJ databases">
        <authorList>
            <person name="Yang Y."/>
            <person name="Bocs S."/>
            <person name="Baudouin L."/>
        </authorList>
    </citation>
    <scope>NUCLEOTIDE SEQUENCE</scope>
    <source>
        <tissue evidence="8">Spear leaf of Hainan Tall coconut</tissue>
    </source>
</reference>
<dbReference type="PROSITE" id="PS50011">
    <property type="entry name" value="PROTEIN_KINASE_DOM"/>
    <property type="match status" value="1"/>
</dbReference>